<organism evidence="5 6">
    <name type="scientific">Gordonia prachuapensis</name>
    <dbReference type="NCBI Taxonomy" id="3115651"/>
    <lineage>
        <taxon>Bacteria</taxon>
        <taxon>Bacillati</taxon>
        <taxon>Actinomycetota</taxon>
        <taxon>Actinomycetes</taxon>
        <taxon>Mycobacteriales</taxon>
        <taxon>Gordoniaceae</taxon>
        <taxon>Gordonia</taxon>
    </lineage>
</organism>
<dbReference type="Gene3D" id="3.40.50.2300">
    <property type="match status" value="2"/>
</dbReference>
<feature type="signal peptide" evidence="3">
    <location>
        <begin position="1"/>
        <end position="26"/>
    </location>
</feature>
<dbReference type="InterPro" id="IPR028081">
    <property type="entry name" value="Leu-bd"/>
</dbReference>
<dbReference type="PANTHER" id="PTHR30483:SF6">
    <property type="entry name" value="PERIPLASMIC BINDING PROTEIN OF ABC TRANSPORTER FOR NATURAL AMINO ACIDS"/>
    <property type="match status" value="1"/>
</dbReference>
<sequence>MNPLRGLRPGKVLTATTAAVALTFLAACTDESDSASSESGVAQPSASFPGNTAAGTPIKIGLINNEGGQAISEPDNRMAAEAAAEYANDQLGGIGGHPIELVTCLNAEEPASARDCANRMVESEVSAVVVTTTGQGDILVPIITGADIPYVSAAGQSMQELTSDNSFLWSGGFPSSLQAMAQHAKSEGMQNVTAYTIDVPAAVSGLQSFGKAAFEANGVALEIVTIPPGTPDSTPQVSAGLADSPEGVVIVGEGTLCTSALKSLGTLGYSGEKMGIQACATPDIVASVGPSIDGTKIFTAAMTSGDDPEAQLYRSVIEQYNPDTDISGYAYVGYQGVLGLVRATASLDGTDTSPAAVSAAIRSARDVVLPAGDGLTFTCDGSANPQLPAVCGKGSVVATLEDGTLTDASVVGGQ</sequence>
<dbReference type="Pfam" id="PF13458">
    <property type="entry name" value="Peripla_BP_6"/>
    <property type="match status" value="1"/>
</dbReference>
<dbReference type="PANTHER" id="PTHR30483">
    <property type="entry name" value="LEUCINE-SPECIFIC-BINDING PROTEIN"/>
    <property type="match status" value="1"/>
</dbReference>
<evidence type="ECO:0000256" key="3">
    <source>
        <dbReference type="SAM" id="SignalP"/>
    </source>
</evidence>
<gene>
    <name evidence="5" type="ORF">V1Y59_09880</name>
</gene>
<dbReference type="SUPFAM" id="SSF53822">
    <property type="entry name" value="Periplasmic binding protein-like I"/>
    <property type="match status" value="1"/>
</dbReference>
<evidence type="ECO:0000256" key="2">
    <source>
        <dbReference type="ARBA" id="ARBA00022729"/>
    </source>
</evidence>
<protein>
    <submittedName>
        <fullName evidence="5">ABC transporter substrate-binding protein</fullName>
    </submittedName>
</protein>
<dbReference type="Proteomes" id="UP001335729">
    <property type="component" value="Unassembled WGS sequence"/>
</dbReference>
<dbReference type="RefSeq" id="WP_330504684.1">
    <property type="nucleotide sequence ID" value="NZ_JAZDUE010000007.1"/>
</dbReference>
<dbReference type="CDD" id="cd06341">
    <property type="entry name" value="PBP1_ABC_ligand_binding-like"/>
    <property type="match status" value="1"/>
</dbReference>
<dbReference type="InterPro" id="IPR028082">
    <property type="entry name" value="Peripla_BP_I"/>
</dbReference>
<reference evidence="5 6" key="1">
    <citation type="submission" date="2024-01" db="EMBL/GenBank/DDBJ databases">
        <title>Draft genome sequence of Gordonia sp. PKS22-38.</title>
        <authorList>
            <person name="Suphannarot A."/>
            <person name="Mingma R."/>
        </authorList>
    </citation>
    <scope>NUCLEOTIDE SEQUENCE [LARGE SCALE GENOMIC DNA]</scope>
    <source>
        <strain evidence="5 6">PKS22-38</strain>
    </source>
</reference>
<accession>A0ABU7MSS9</accession>
<dbReference type="PROSITE" id="PS51257">
    <property type="entry name" value="PROKAR_LIPOPROTEIN"/>
    <property type="match status" value="1"/>
</dbReference>
<evidence type="ECO:0000313" key="6">
    <source>
        <dbReference type="Proteomes" id="UP001335729"/>
    </source>
</evidence>
<keyword evidence="6" id="KW-1185">Reference proteome</keyword>
<comment type="caution">
    <text evidence="5">The sequence shown here is derived from an EMBL/GenBank/DDBJ whole genome shotgun (WGS) entry which is preliminary data.</text>
</comment>
<name>A0ABU7MSS9_9ACTN</name>
<feature type="domain" description="Leucine-binding protein" evidence="4">
    <location>
        <begin position="57"/>
        <end position="385"/>
    </location>
</feature>
<feature type="chain" id="PRO_5045609142" evidence="3">
    <location>
        <begin position="27"/>
        <end position="414"/>
    </location>
</feature>
<dbReference type="InterPro" id="IPR051010">
    <property type="entry name" value="BCAA_transport"/>
</dbReference>
<proteinExistence type="inferred from homology"/>
<evidence type="ECO:0000256" key="1">
    <source>
        <dbReference type="ARBA" id="ARBA00010062"/>
    </source>
</evidence>
<keyword evidence="2 3" id="KW-0732">Signal</keyword>
<comment type="similarity">
    <text evidence="1">Belongs to the leucine-binding protein family.</text>
</comment>
<evidence type="ECO:0000313" key="5">
    <source>
        <dbReference type="EMBL" id="MEE4023385.1"/>
    </source>
</evidence>
<dbReference type="EMBL" id="JAZDUE010000007">
    <property type="protein sequence ID" value="MEE4023385.1"/>
    <property type="molecule type" value="Genomic_DNA"/>
</dbReference>
<evidence type="ECO:0000259" key="4">
    <source>
        <dbReference type="Pfam" id="PF13458"/>
    </source>
</evidence>